<dbReference type="HOGENOM" id="CLU_076307_0_0_11"/>
<keyword evidence="4" id="KW-1185">Reference proteome</keyword>
<dbReference type="InterPro" id="IPR041127">
    <property type="entry name" value="PET_hydrolase/cutinase-like"/>
</dbReference>
<evidence type="ECO:0000313" key="4">
    <source>
        <dbReference type="Proteomes" id="UP000010445"/>
    </source>
</evidence>
<name>L1MLF7_9CORY</name>
<dbReference type="Proteomes" id="UP000010445">
    <property type="component" value="Unassembled WGS sequence"/>
</dbReference>
<dbReference type="eggNOG" id="COG1073">
    <property type="taxonomic scope" value="Bacteria"/>
</dbReference>
<dbReference type="InterPro" id="IPR029058">
    <property type="entry name" value="AB_hydrolase_fold"/>
</dbReference>
<proteinExistence type="predicted"/>
<feature type="transmembrane region" description="Helical" evidence="1">
    <location>
        <begin position="7"/>
        <end position="29"/>
    </location>
</feature>
<dbReference type="ESTHER" id="9cory-l1mlf7">
    <property type="family name" value="Chlorophyllase"/>
</dbReference>
<keyword evidence="1" id="KW-0812">Transmembrane</keyword>
<keyword evidence="1" id="KW-1133">Transmembrane helix</keyword>
<dbReference type="SUPFAM" id="SSF53474">
    <property type="entry name" value="alpha/beta-Hydrolases"/>
    <property type="match status" value="1"/>
</dbReference>
<feature type="domain" description="PET hydrolase/cutinase-like" evidence="2">
    <location>
        <begin position="81"/>
        <end position="187"/>
    </location>
</feature>
<dbReference type="OrthoDB" id="9812672at2"/>
<accession>L1MLF7</accession>
<protein>
    <recommendedName>
        <fullName evidence="2">PET hydrolase/cutinase-like domain-containing protein</fullName>
    </recommendedName>
</protein>
<evidence type="ECO:0000313" key="3">
    <source>
        <dbReference type="EMBL" id="EKX92072.1"/>
    </source>
</evidence>
<keyword evidence="1" id="KW-0472">Membrane</keyword>
<dbReference type="EMBL" id="AMEM01000007">
    <property type="protein sequence ID" value="EKX92072.1"/>
    <property type="molecule type" value="Genomic_DNA"/>
</dbReference>
<dbReference type="PATRIC" id="fig|1035195.3.peg.329"/>
<dbReference type="Pfam" id="PF12740">
    <property type="entry name" value="PETase"/>
    <property type="match status" value="1"/>
</dbReference>
<dbReference type="PANTHER" id="PTHR33428:SF14">
    <property type="entry name" value="CARBOXYLESTERASE TYPE B DOMAIN-CONTAINING PROTEIN"/>
    <property type="match status" value="1"/>
</dbReference>
<dbReference type="AlphaFoldDB" id="L1MLF7"/>
<evidence type="ECO:0000256" key="1">
    <source>
        <dbReference type="SAM" id="Phobius"/>
    </source>
</evidence>
<sequence length="316" mass="33771">MRKIWKILLIIVAILVVCLIGFVATMMYLNKSTTGDDGVAAGYAEKISFSGQLEQRYSKPGPYQVVESTQDGGGDPTKEYHIYRPQSADSAGKKFPLVLMANGTKTPSTTYAPILEHLASWGFVVVGNEDPQSGSGASTSAMLDAALQMNGTEGSPLHNIVNTNKIGVSGHSQGGAGAINAATNYPNSGQYAALYTASAIENGNAKSLGCSYDTSSLKAQYFMMAGTEASDSFAISPLKDLTQNFEAPNAGKPGVMARRKGADHKDVLEFGDPYMTAWFLWTLSDDKEAEKVFAGPDAELAHNSDWKDVQTRNMPK</sequence>
<dbReference type="RefSeq" id="WP_006062051.1">
    <property type="nucleotide sequence ID" value="NZ_KB290822.1"/>
</dbReference>
<dbReference type="Gene3D" id="3.40.50.1820">
    <property type="entry name" value="alpha/beta hydrolase"/>
    <property type="match status" value="1"/>
</dbReference>
<comment type="caution">
    <text evidence="3">The sequence shown here is derived from an EMBL/GenBank/DDBJ whole genome shotgun (WGS) entry which is preliminary data.</text>
</comment>
<gene>
    <name evidence="3" type="ORF">HMPREF9997_00356</name>
</gene>
<reference evidence="3 4" key="1">
    <citation type="submission" date="2012-05" db="EMBL/GenBank/DDBJ databases">
        <authorList>
            <person name="Weinstock G."/>
            <person name="Sodergren E."/>
            <person name="Lobos E.A."/>
            <person name="Fulton L."/>
            <person name="Fulton R."/>
            <person name="Courtney L."/>
            <person name="Fronick C."/>
            <person name="O'Laughlin M."/>
            <person name="Godfrey J."/>
            <person name="Wilson R.M."/>
            <person name="Miner T."/>
            <person name="Farmer C."/>
            <person name="Delehaunty K."/>
            <person name="Cordes M."/>
            <person name="Minx P."/>
            <person name="Tomlinson C."/>
            <person name="Chen J."/>
            <person name="Wollam A."/>
            <person name="Pepin K.H."/>
            <person name="Bhonagiri V."/>
            <person name="Zhang X."/>
            <person name="Suruliraj S."/>
            <person name="Warren W."/>
            <person name="Mitreva M."/>
            <person name="Mardis E.R."/>
            <person name="Wilson R.K."/>
        </authorList>
    </citation>
    <scope>NUCLEOTIDE SEQUENCE [LARGE SCALE GENOMIC DNA]</scope>
    <source>
        <strain evidence="3 4">F0235</strain>
    </source>
</reference>
<dbReference type="PANTHER" id="PTHR33428">
    <property type="entry name" value="CHLOROPHYLLASE-2, CHLOROPLASTIC"/>
    <property type="match status" value="1"/>
</dbReference>
<evidence type="ECO:0000259" key="2">
    <source>
        <dbReference type="Pfam" id="PF12740"/>
    </source>
</evidence>
<organism evidence="3 4">
    <name type="scientific">Corynebacterium durum F0235</name>
    <dbReference type="NCBI Taxonomy" id="1035195"/>
    <lineage>
        <taxon>Bacteria</taxon>
        <taxon>Bacillati</taxon>
        <taxon>Actinomycetota</taxon>
        <taxon>Actinomycetes</taxon>
        <taxon>Mycobacteriales</taxon>
        <taxon>Corynebacteriaceae</taxon>
        <taxon>Corynebacterium</taxon>
    </lineage>
</organism>